<keyword evidence="5" id="KW-1185">Reference proteome</keyword>
<dbReference type="PROSITE" id="PS00028">
    <property type="entry name" value="ZINC_FINGER_C2H2_1"/>
    <property type="match status" value="1"/>
</dbReference>
<organism evidence="4 5">
    <name type="scientific">Fusarium anthophilum</name>
    <dbReference type="NCBI Taxonomy" id="48485"/>
    <lineage>
        <taxon>Eukaryota</taxon>
        <taxon>Fungi</taxon>
        <taxon>Dikarya</taxon>
        <taxon>Ascomycota</taxon>
        <taxon>Pezizomycotina</taxon>
        <taxon>Sordariomycetes</taxon>
        <taxon>Hypocreomycetidae</taxon>
        <taxon>Hypocreales</taxon>
        <taxon>Nectriaceae</taxon>
        <taxon>Fusarium</taxon>
        <taxon>Fusarium fujikuroi species complex</taxon>
    </lineage>
</organism>
<keyword evidence="1" id="KW-0863">Zinc-finger</keyword>
<keyword evidence="1" id="KW-0479">Metal-binding</keyword>
<evidence type="ECO:0000259" key="3">
    <source>
        <dbReference type="PROSITE" id="PS50157"/>
    </source>
</evidence>
<dbReference type="Proteomes" id="UP000573603">
    <property type="component" value="Unassembled WGS sequence"/>
</dbReference>
<feature type="region of interest" description="Disordered" evidence="2">
    <location>
        <begin position="202"/>
        <end position="241"/>
    </location>
</feature>
<feature type="domain" description="C2H2-type" evidence="3">
    <location>
        <begin position="242"/>
        <end position="267"/>
    </location>
</feature>
<comment type="caution">
    <text evidence="4">The sequence shown here is derived from an EMBL/GenBank/DDBJ whole genome shotgun (WGS) entry which is preliminary data.</text>
</comment>
<dbReference type="AlphaFoldDB" id="A0A8H4YU41"/>
<dbReference type="GO" id="GO:0008270">
    <property type="term" value="F:zinc ion binding"/>
    <property type="evidence" value="ECO:0007669"/>
    <property type="project" value="UniProtKB-KW"/>
</dbReference>
<feature type="compositionally biased region" description="Basic residues" evidence="2">
    <location>
        <begin position="220"/>
        <end position="231"/>
    </location>
</feature>
<dbReference type="EMBL" id="JABEVY010000397">
    <property type="protein sequence ID" value="KAF5234017.1"/>
    <property type="molecule type" value="Genomic_DNA"/>
</dbReference>
<proteinExistence type="predicted"/>
<dbReference type="Gene3D" id="3.30.160.60">
    <property type="entry name" value="Classic Zinc Finger"/>
    <property type="match status" value="1"/>
</dbReference>
<name>A0A8H4YU41_9HYPO</name>
<evidence type="ECO:0000256" key="2">
    <source>
        <dbReference type="SAM" id="MobiDB-lite"/>
    </source>
</evidence>
<dbReference type="PROSITE" id="PS50157">
    <property type="entry name" value="ZINC_FINGER_C2H2_2"/>
    <property type="match status" value="1"/>
</dbReference>
<keyword evidence="1" id="KW-0862">Zinc</keyword>
<evidence type="ECO:0000256" key="1">
    <source>
        <dbReference type="PROSITE-ProRule" id="PRU00042"/>
    </source>
</evidence>
<feature type="compositionally biased region" description="Polar residues" evidence="2">
    <location>
        <begin position="208"/>
        <end position="219"/>
    </location>
</feature>
<feature type="compositionally biased region" description="Basic and acidic residues" evidence="2">
    <location>
        <begin position="232"/>
        <end position="241"/>
    </location>
</feature>
<protein>
    <recommendedName>
        <fullName evidence="3">C2H2-type domain-containing protein</fullName>
    </recommendedName>
</protein>
<accession>A0A8H4YU41</accession>
<gene>
    <name evidence="4" type="ORF">FANTH_12344</name>
</gene>
<sequence>MSSLCSQPMSYPSTNTGYSSTLSAHQPFTPTLDCGISDFGITYNSVSHQAETSAPLSVMGEPIFHHFKSEPEQISFPQPLPDDPMEQGQLGFQHEQMIASSMTHEGSMGFLTPSNSLDVDGYSPDPVSAASLKVTSSPDVSDSAETSHPCSCASVSPISRSSPRALWEGLDSLEQDWYFQPWLCAHHYNADNFQLMPAQSRSMEHDAQQTSTELQQAHTRSLKKGPSKSKPIRVDGDQKGKSKCDYPGCHKTFKRSGHLKRHKNSFHCEGPHRFICGDELGFFDA</sequence>
<evidence type="ECO:0000313" key="4">
    <source>
        <dbReference type="EMBL" id="KAF5234017.1"/>
    </source>
</evidence>
<dbReference type="InterPro" id="IPR013087">
    <property type="entry name" value="Znf_C2H2_type"/>
</dbReference>
<reference evidence="4 5" key="1">
    <citation type="journal article" date="2020" name="BMC Genomics">
        <title>Correction to: Identification and distribution of gene clusters required for synthesis of sphingolipid metabolism inhibitors in diverse species of the filamentous fungus Fusarium.</title>
        <authorList>
            <person name="Kim H.S."/>
            <person name="Lohmar J.M."/>
            <person name="Busman M."/>
            <person name="Brown D.W."/>
            <person name="Naumann T.A."/>
            <person name="Divon H.H."/>
            <person name="Lysoe E."/>
            <person name="Uhlig S."/>
            <person name="Proctor R.H."/>
        </authorList>
    </citation>
    <scope>NUCLEOTIDE SEQUENCE [LARGE SCALE GENOMIC DNA]</scope>
    <source>
        <strain evidence="4 5">NRRL 25214</strain>
    </source>
</reference>
<evidence type="ECO:0000313" key="5">
    <source>
        <dbReference type="Proteomes" id="UP000573603"/>
    </source>
</evidence>